<dbReference type="Pfam" id="PF24137">
    <property type="entry name" value="DA_N"/>
    <property type="match status" value="1"/>
</dbReference>
<name>A0A318YPM2_ASPNB</name>
<dbReference type="AlphaFoldDB" id="A0A318YPM2"/>
<proteinExistence type="predicted"/>
<dbReference type="GeneID" id="37130290"/>
<organism evidence="4 5">
    <name type="scientific">Aspergillus neoniger (strain CBS 115656)</name>
    <dbReference type="NCBI Taxonomy" id="1448310"/>
    <lineage>
        <taxon>Eukaryota</taxon>
        <taxon>Fungi</taxon>
        <taxon>Dikarya</taxon>
        <taxon>Ascomycota</taxon>
        <taxon>Pezizomycotina</taxon>
        <taxon>Eurotiomycetes</taxon>
        <taxon>Eurotiomycetidae</taxon>
        <taxon>Eurotiales</taxon>
        <taxon>Aspergillaceae</taxon>
        <taxon>Aspergillus</taxon>
        <taxon>Aspergillus subgen. Circumdati</taxon>
    </lineage>
</organism>
<evidence type="ECO:0000313" key="5">
    <source>
        <dbReference type="Proteomes" id="UP000247647"/>
    </source>
</evidence>
<evidence type="ECO:0000259" key="3">
    <source>
        <dbReference type="Pfam" id="PF25581"/>
    </source>
</evidence>
<dbReference type="Pfam" id="PF25581">
    <property type="entry name" value="AsqO_C"/>
    <property type="match status" value="1"/>
</dbReference>
<feature type="signal peptide" evidence="1">
    <location>
        <begin position="1"/>
        <end position="26"/>
    </location>
</feature>
<feature type="domain" description="Diels-Alderase N-terminal" evidence="2">
    <location>
        <begin position="32"/>
        <end position="234"/>
    </location>
</feature>
<evidence type="ECO:0000256" key="1">
    <source>
        <dbReference type="SAM" id="SignalP"/>
    </source>
</evidence>
<feature type="chain" id="PRO_5016330057" description="AttH domain-containing protein" evidence="1">
    <location>
        <begin position="27"/>
        <end position="362"/>
    </location>
</feature>
<gene>
    <name evidence="4" type="ORF">BO87DRAFT_436653</name>
</gene>
<dbReference type="OrthoDB" id="5344254at2759"/>
<accession>A0A318YPM2</accession>
<sequence length="362" mass="39613">MHFPLPLPLPLLLLTTLTLTTTTTTAQYLKDINPIAVDYPVHVDFVPDSTHLADLESPKLSEVNTTVFEWWYFDAISSTNPNASIVLTFFTTTATAFPAVPQNLSSVLLTYVWATLPNGTTVSQNIVPIDASVMGDRDVSSGGWEGTGGWAGRESGYEAWVGWEGGRVSGRMVFRDLAPPLLPCSTPQQTNRALGIGEGLGWVSMVPDSHAMVDLVVDGEKVQFMGFGYHDKNWGNRPFQNTVKRWSWGHVHIGQYALVWLQYTPRTGADNSTTPIVSAYLARDGKVLQSGCRNSIINIIERMTASSYGVDVGMDDVELRIQGTVEVAGDGKNYFRWNGVVFGTVEGQKLDGGVAVFEGFRL</sequence>
<dbReference type="Proteomes" id="UP000247647">
    <property type="component" value="Unassembled WGS sequence"/>
</dbReference>
<protein>
    <recommendedName>
        <fullName evidence="6">AttH domain-containing protein</fullName>
    </recommendedName>
</protein>
<evidence type="ECO:0008006" key="6">
    <source>
        <dbReference type="Google" id="ProtNLM"/>
    </source>
</evidence>
<reference evidence="4" key="1">
    <citation type="submission" date="2016-12" db="EMBL/GenBank/DDBJ databases">
        <title>The genomes of Aspergillus section Nigri reveals drivers in fungal speciation.</title>
        <authorList>
            <consortium name="DOE Joint Genome Institute"/>
            <person name="Vesth T.C."/>
            <person name="Nybo J."/>
            <person name="Theobald S."/>
            <person name="Brandl J."/>
            <person name="Frisvad J.C."/>
            <person name="Nielsen K.F."/>
            <person name="Lyhne E.K."/>
            <person name="Kogle M.E."/>
            <person name="Kuo A."/>
            <person name="Riley R."/>
            <person name="Clum A."/>
            <person name="Nolan M."/>
            <person name="Lipzen A."/>
            <person name="Salamov A."/>
            <person name="Henrissat B."/>
            <person name="Wiebenga A."/>
            <person name="De Vries R.P."/>
            <person name="Grigoriev I.V."/>
            <person name="Mortensen U.H."/>
            <person name="Andersen M.R."/>
            <person name="Baker S.E."/>
        </authorList>
    </citation>
    <scope>NUCLEOTIDE SEQUENCE [LARGE SCALE GENOMIC DNA]</scope>
    <source>
        <strain evidence="4">CBS 115656</strain>
    </source>
</reference>
<evidence type="ECO:0000259" key="2">
    <source>
        <dbReference type="Pfam" id="PF24137"/>
    </source>
</evidence>
<dbReference type="InterPro" id="IPR056402">
    <property type="entry name" value="DA_N"/>
</dbReference>
<dbReference type="SUPFAM" id="SSF159245">
    <property type="entry name" value="AttH-like"/>
    <property type="match status" value="1"/>
</dbReference>
<dbReference type="EMBL" id="KZ821461">
    <property type="protein sequence ID" value="PYH34020.1"/>
    <property type="molecule type" value="Genomic_DNA"/>
</dbReference>
<dbReference type="RefSeq" id="XP_025479498.1">
    <property type="nucleotide sequence ID" value="XM_025627834.1"/>
</dbReference>
<evidence type="ECO:0000313" key="4">
    <source>
        <dbReference type="EMBL" id="PYH34020.1"/>
    </source>
</evidence>
<keyword evidence="5" id="KW-1185">Reference proteome</keyword>
<keyword evidence="1" id="KW-0732">Signal</keyword>
<feature type="domain" description="AsqO/PenF-like C-terminal" evidence="3">
    <location>
        <begin position="241"/>
        <end position="360"/>
    </location>
</feature>
<dbReference type="InterPro" id="IPR057722">
    <property type="entry name" value="AsqO/PenF-like_C"/>
</dbReference>